<dbReference type="AlphaFoldDB" id="A0A9W4U2G3"/>
<reference evidence="2" key="1">
    <citation type="submission" date="2023-01" db="EMBL/GenBank/DDBJ databases">
        <authorList>
            <person name="Van Ghelder C."/>
            <person name="Rancurel C."/>
        </authorList>
    </citation>
    <scope>NUCLEOTIDE SEQUENCE</scope>
    <source>
        <strain evidence="2">CNCM I-4278</strain>
    </source>
</reference>
<keyword evidence="3" id="KW-1185">Reference proteome</keyword>
<feature type="region of interest" description="Disordered" evidence="1">
    <location>
        <begin position="58"/>
        <end position="92"/>
    </location>
</feature>
<evidence type="ECO:0000313" key="2">
    <source>
        <dbReference type="EMBL" id="CAI6247692.1"/>
    </source>
</evidence>
<accession>A0A9W4U2G3</accession>
<sequence length="162" mass="18327">MIGQTPQNYPGAFSTRIHKPIPGISPNFRRTPLSTCYQVVHDDSIALELHSESSWCRRQHRATAKQKNRNEKQQKAPRPFSPKSMQRKSWPQANHCSRTHHYLRALGKACLDVCQITLISEPSLTIASLQGATEPASFRNQGSLHVAIVMICRCWHPHLLVA</sequence>
<feature type="compositionally biased region" description="Basic residues" evidence="1">
    <location>
        <begin position="58"/>
        <end position="67"/>
    </location>
</feature>
<dbReference type="Proteomes" id="UP001152607">
    <property type="component" value="Unassembled WGS sequence"/>
</dbReference>
<name>A0A9W4U2G3_9PLEO</name>
<dbReference type="EMBL" id="CAOQHR010000001">
    <property type="protein sequence ID" value="CAI6247692.1"/>
    <property type="molecule type" value="Genomic_DNA"/>
</dbReference>
<organism evidence="2 3">
    <name type="scientific">Periconia digitata</name>
    <dbReference type="NCBI Taxonomy" id="1303443"/>
    <lineage>
        <taxon>Eukaryota</taxon>
        <taxon>Fungi</taxon>
        <taxon>Dikarya</taxon>
        <taxon>Ascomycota</taxon>
        <taxon>Pezizomycotina</taxon>
        <taxon>Dothideomycetes</taxon>
        <taxon>Pleosporomycetidae</taxon>
        <taxon>Pleosporales</taxon>
        <taxon>Massarineae</taxon>
        <taxon>Periconiaceae</taxon>
        <taxon>Periconia</taxon>
    </lineage>
</organism>
<gene>
    <name evidence="2" type="ORF">PDIGIT_LOCUS839</name>
</gene>
<protein>
    <submittedName>
        <fullName evidence="2">Uncharacterized protein</fullName>
    </submittedName>
</protein>
<feature type="compositionally biased region" description="Polar residues" evidence="1">
    <location>
        <begin position="83"/>
        <end position="92"/>
    </location>
</feature>
<proteinExistence type="predicted"/>
<comment type="caution">
    <text evidence="2">The sequence shown here is derived from an EMBL/GenBank/DDBJ whole genome shotgun (WGS) entry which is preliminary data.</text>
</comment>
<evidence type="ECO:0000313" key="3">
    <source>
        <dbReference type="Proteomes" id="UP001152607"/>
    </source>
</evidence>
<evidence type="ECO:0000256" key="1">
    <source>
        <dbReference type="SAM" id="MobiDB-lite"/>
    </source>
</evidence>